<evidence type="ECO:0000313" key="1">
    <source>
        <dbReference type="EMBL" id="GBP52491.1"/>
    </source>
</evidence>
<name>A0A4C1WMI5_EUMVA</name>
<gene>
    <name evidence="1" type="ORF">EVAR_32047_1</name>
</gene>
<accession>A0A4C1WMI5</accession>
<evidence type="ECO:0000313" key="2">
    <source>
        <dbReference type="Proteomes" id="UP000299102"/>
    </source>
</evidence>
<keyword evidence="2" id="KW-1185">Reference proteome</keyword>
<dbReference type="Proteomes" id="UP000299102">
    <property type="component" value="Unassembled WGS sequence"/>
</dbReference>
<dbReference type="AlphaFoldDB" id="A0A4C1WMI5"/>
<sequence length="101" mass="11633">MVRFIAEETKILTGSVHSILPECLGMKKHPCAGSPKRLRMHKNKTRLNNSRASLEPLQQQAESFFLLDVQPWMKRGFTMAPWKQNLFYGLEKTITSDPCEI</sequence>
<organism evidence="1 2">
    <name type="scientific">Eumeta variegata</name>
    <name type="common">Bagworm moth</name>
    <name type="synonym">Eumeta japonica</name>
    <dbReference type="NCBI Taxonomy" id="151549"/>
    <lineage>
        <taxon>Eukaryota</taxon>
        <taxon>Metazoa</taxon>
        <taxon>Ecdysozoa</taxon>
        <taxon>Arthropoda</taxon>
        <taxon>Hexapoda</taxon>
        <taxon>Insecta</taxon>
        <taxon>Pterygota</taxon>
        <taxon>Neoptera</taxon>
        <taxon>Endopterygota</taxon>
        <taxon>Lepidoptera</taxon>
        <taxon>Glossata</taxon>
        <taxon>Ditrysia</taxon>
        <taxon>Tineoidea</taxon>
        <taxon>Psychidae</taxon>
        <taxon>Oiketicinae</taxon>
        <taxon>Eumeta</taxon>
    </lineage>
</organism>
<dbReference type="EMBL" id="BGZK01000604">
    <property type="protein sequence ID" value="GBP52491.1"/>
    <property type="molecule type" value="Genomic_DNA"/>
</dbReference>
<protein>
    <submittedName>
        <fullName evidence="1">Uncharacterized protein</fullName>
    </submittedName>
</protein>
<reference evidence="1 2" key="1">
    <citation type="journal article" date="2019" name="Commun. Biol.">
        <title>The bagworm genome reveals a unique fibroin gene that provides high tensile strength.</title>
        <authorList>
            <person name="Kono N."/>
            <person name="Nakamura H."/>
            <person name="Ohtoshi R."/>
            <person name="Tomita M."/>
            <person name="Numata K."/>
            <person name="Arakawa K."/>
        </authorList>
    </citation>
    <scope>NUCLEOTIDE SEQUENCE [LARGE SCALE GENOMIC DNA]</scope>
</reference>
<comment type="caution">
    <text evidence="1">The sequence shown here is derived from an EMBL/GenBank/DDBJ whole genome shotgun (WGS) entry which is preliminary data.</text>
</comment>
<proteinExistence type="predicted"/>